<feature type="compositionally biased region" description="Basic and acidic residues" evidence="3">
    <location>
        <begin position="1"/>
        <end position="42"/>
    </location>
</feature>
<dbReference type="InterPro" id="IPR052128">
    <property type="entry name" value="Oxidoreductase_NAD-binding"/>
</dbReference>
<feature type="compositionally biased region" description="Basic and acidic residues" evidence="3">
    <location>
        <begin position="74"/>
        <end position="84"/>
    </location>
</feature>
<dbReference type="EMBL" id="QKRW01000037">
    <property type="protein sequence ID" value="RAL60818.1"/>
    <property type="molecule type" value="Genomic_DNA"/>
</dbReference>
<evidence type="ECO:0000256" key="1">
    <source>
        <dbReference type="ARBA" id="ARBA00023002"/>
    </source>
</evidence>
<evidence type="ECO:0008006" key="6">
    <source>
        <dbReference type="Google" id="ProtNLM"/>
    </source>
</evidence>
<proteinExistence type="predicted"/>
<feature type="compositionally biased region" description="Low complexity" evidence="3">
    <location>
        <begin position="96"/>
        <end position="105"/>
    </location>
</feature>
<evidence type="ECO:0000313" key="4">
    <source>
        <dbReference type="EMBL" id="RAL60818.1"/>
    </source>
</evidence>
<dbReference type="AlphaFoldDB" id="A0A395IMN3"/>
<feature type="region of interest" description="Disordered" evidence="3">
    <location>
        <begin position="1"/>
        <end position="43"/>
    </location>
</feature>
<name>A0A395IMN3_9HELO</name>
<dbReference type="GO" id="GO:0005739">
    <property type="term" value="C:mitochondrion"/>
    <property type="evidence" value="ECO:0007669"/>
    <property type="project" value="TreeGrafter"/>
</dbReference>
<keyword evidence="1" id="KW-0560">Oxidoreductase</keyword>
<evidence type="ECO:0000313" key="5">
    <source>
        <dbReference type="Proteomes" id="UP000249056"/>
    </source>
</evidence>
<dbReference type="Proteomes" id="UP000249056">
    <property type="component" value="Unassembled WGS sequence"/>
</dbReference>
<feature type="region of interest" description="Disordered" evidence="3">
    <location>
        <begin position="58"/>
        <end position="120"/>
    </location>
</feature>
<feature type="compositionally biased region" description="Basic and acidic residues" evidence="3">
    <location>
        <begin position="106"/>
        <end position="118"/>
    </location>
</feature>
<gene>
    <name evidence="4" type="ORF">DID88_009922</name>
</gene>
<dbReference type="GO" id="GO:0016491">
    <property type="term" value="F:oxidoreductase activity"/>
    <property type="evidence" value="ECO:0007669"/>
    <property type="project" value="UniProtKB-KW"/>
</dbReference>
<sequence>MKNSDNKRGNGEVRERDEESSDGKRYLSHIERTATEPRDESLHTLILNKITPMNATTRLFYLSPPPPSSTSNRPHQEQKTHLETRTMGGPLPPRRTPTSTPTSPSNEEKPSPEKRESEEQGIELAIQRPIFKHEEEGKISEQVTWLFQDAEEILGTEAQVRIGGSFVWPPDSLASFTSSAANVNGSTDLEDGTGIKRIVFIAGGMGINPLISMVGYINSRLEIHGENVEPENEREKRMLREPRNPIPLYDENPSTIIY</sequence>
<dbReference type="PANTHER" id="PTHR46505">
    <property type="entry name" value="OXIDOREDUCTASE NAD-BINDING DOMAIN-CONTAINING PROTEIN 1"/>
    <property type="match status" value="1"/>
</dbReference>
<evidence type="ECO:0000256" key="3">
    <source>
        <dbReference type="SAM" id="MobiDB-lite"/>
    </source>
</evidence>
<comment type="caution">
    <text evidence="4">The sequence shown here is derived from an EMBL/GenBank/DDBJ whole genome shotgun (WGS) entry which is preliminary data.</text>
</comment>
<keyword evidence="2" id="KW-0520">NAD</keyword>
<keyword evidence="5" id="KW-1185">Reference proteome</keyword>
<accession>A0A395IMN3</accession>
<protein>
    <recommendedName>
        <fullName evidence="6">Ferric reductase NAD binding domain-containing protein</fullName>
    </recommendedName>
</protein>
<organism evidence="4 5">
    <name type="scientific">Monilinia fructigena</name>
    <dbReference type="NCBI Taxonomy" id="38457"/>
    <lineage>
        <taxon>Eukaryota</taxon>
        <taxon>Fungi</taxon>
        <taxon>Dikarya</taxon>
        <taxon>Ascomycota</taxon>
        <taxon>Pezizomycotina</taxon>
        <taxon>Leotiomycetes</taxon>
        <taxon>Helotiales</taxon>
        <taxon>Sclerotiniaceae</taxon>
        <taxon>Monilinia</taxon>
    </lineage>
</organism>
<dbReference type="PANTHER" id="PTHR46505:SF1">
    <property type="entry name" value="OXIDOREDUCTASE NAD-BINDING DOMAIN-CONTAINING PROTEIN 1"/>
    <property type="match status" value="1"/>
</dbReference>
<dbReference type="OrthoDB" id="436496at2759"/>
<reference evidence="4 5" key="1">
    <citation type="submission" date="2018-06" db="EMBL/GenBank/DDBJ databases">
        <title>Genome Sequence of the Brown Rot Fungal Pathogen Monilinia fructigena.</title>
        <authorList>
            <person name="Landi L."/>
            <person name="De Miccolis Angelini R.M."/>
            <person name="Pollastro S."/>
            <person name="Abate D."/>
            <person name="Faretra F."/>
            <person name="Romanazzi G."/>
        </authorList>
    </citation>
    <scope>NUCLEOTIDE SEQUENCE [LARGE SCALE GENOMIC DNA]</scope>
    <source>
        <strain evidence="4 5">Mfrg269</strain>
    </source>
</reference>
<evidence type="ECO:0000256" key="2">
    <source>
        <dbReference type="ARBA" id="ARBA00023027"/>
    </source>
</evidence>